<evidence type="ECO:0000313" key="3">
    <source>
        <dbReference type="Proteomes" id="UP000178815"/>
    </source>
</evidence>
<sequence>MRTSLEHLYGTHHTAQRGEFFVLHGDVRGSFFKKSIGTGKRILDIGCRDGALTKSFSEGNSVVGVDIDSEALIRARKTVGIETKHIDLNGEWGIDPASYDVVVAAEVLEHLYYPVLVIGKVSRVLKEGGIFVGSVPNAFSLKNRFRYLVMRKKGTPLEDPTHINHFTIAELRDALRARFALVEIVGYGRLGWLARAFPQIFAFGLLFIAHSDSKC</sequence>
<evidence type="ECO:0008006" key="4">
    <source>
        <dbReference type="Google" id="ProtNLM"/>
    </source>
</evidence>
<dbReference type="PANTHER" id="PTHR43861">
    <property type="entry name" value="TRANS-ACONITATE 2-METHYLTRANSFERASE-RELATED"/>
    <property type="match status" value="1"/>
</dbReference>
<organism evidence="2 3">
    <name type="scientific">Candidatus Kaiserbacteria bacterium RIFCSPHIGHO2_01_FULL_53_31</name>
    <dbReference type="NCBI Taxonomy" id="1798481"/>
    <lineage>
        <taxon>Bacteria</taxon>
        <taxon>Candidatus Kaiseribacteriota</taxon>
    </lineage>
</organism>
<dbReference type="InterPro" id="IPR029063">
    <property type="entry name" value="SAM-dependent_MTases_sf"/>
</dbReference>
<evidence type="ECO:0000313" key="2">
    <source>
        <dbReference type="EMBL" id="OGG48256.1"/>
    </source>
</evidence>
<dbReference type="PANTHER" id="PTHR43861:SF3">
    <property type="entry name" value="PUTATIVE (AFU_ORTHOLOGUE AFUA_2G14390)-RELATED"/>
    <property type="match status" value="1"/>
</dbReference>
<reference evidence="2 3" key="1">
    <citation type="journal article" date="2016" name="Nat. Commun.">
        <title>Thousands of microbial genomes shed light on interconnected biogeochemical processes in an aquifer system.</title>
        <authorList>
            <person name="Anantharaman K."/>
            <person name="Brown C.T."/>
            <person name="Hug L.A."/>
            <person name="Sharon I."/>
            <person name="Castelle C.J."/>
            <person name="Probst A.J."/>
            <person name="Thomas B.C."/>
            <person name="Singh A."/>
            <person name="Wilkins M.J."/>
            <person name="Karaoz U."/>
            <person name="Brodie E.L."/>
            <person name="Williams K.H."/>
            <person name="Hubbard S.S."/>
            <person name="Banfield J.F."/>
        </authorList>
    </citation>
    <scope>NUCLEOTIDE SEQUENCE [LARGE SCALE GENOMIC DNA]</scope>
</reference>
<dbReference type="SUPFAM" id="SSF53335">
    <property type="entry name" value="S-adenosyl-L-methionine-dependent methyltransferases"/>
    <property type="match status" value="1"/>
</dbReference>
<dbReference type="Gene3D" id="3.40.50.150">
    <property type="entry name" value="Vaccinia Virus protein VP39"/>
    <property type="match status" value="1"/>
</dbReference>
<dbReference type="STRING" id="1798481.A2678_01580"/>
<dbReference type="Proteomes" id="UP000178815">
    <property type="component" value="Unassembled WGS sequence"/>
</dbReference>
<proteinExistence type="predicted"/>
<protein>
    <recommendedName>
        <fullName evidence="4">Methyltransferase type 11 domain-containing protein</fullName>
    </recommendedName>
</protein>
<dbReference type="EMBL" id="MFKU01000016">
    <property type="protein sequence ID" value="OGG48256.1"/>
    <property type="molecule type" value="Genomic_DNA"/>
</dbReference>
<comment type="caution">
    <text evidence="2">The sequence shown here is derived from an EMBL/GenBank/DDBJ whole genome shotgun (WGS) entry which is preliminary data.</text>
</comment>
<dbReference type="Pfam" id="PF13489">
    <property type="entry name" value="Methyltransf_23"/>
    <property type="match status" value="1"/>
</dbReference>
<dbReference type="AlphaFoldDB" id="A0A1F6CG98"/>
<accession>A0A1F6CG98</accession>
<dbReference type="CDD" id="cd02440">
    <property type="entry name" value="AdoMet_MTases"/>
    <property type="match status" value="1"/>
</dbReference>
<keyword evidence="1" id="KW-0808">Transferase</keyword>
<gene>
    <name evidence="2" type="ORF">A2678_01580</name>
</gene>
<name>A0A1F6CG98_9BACT</name>
<dbReference type="GO" id="GO:0016740">
    <property type="term" value="F:transferase activity"/>
    <property type="evidence" value="ECO:0007669"/>
    <property type="project" value="UniProtKB-KW"/>
</dbReference>
<evidence type="ECO:0000256" key="1">
    <source>
        <dbReference type="ARBA" id="ARBA00022679"/>
    </source>
</evidence>